<protein>
    <recommendedName>
        <fullName evidence="3">O-succinylhomoserine sulfhydrylase</fullName>
        <shortName evidence="3">OSH sulfhydrylase</shortName>
        <shortName evidence="3">OSHS sulfhydrylase</shortName>
        <ecNumber evidence="3">2.5.1.-</ecNumber>
    </recommendedName>
</protein>
<dbReference type="PANTHER" id="PTHR11808:SF80">
    <property type="entry name" value="CYSTATHIONINE GAMMA-LYASE"/>
    <property type="match status" value="1"/>
</dbReference>
<dbReference type="InterPro" id="IPR015422">
    <property type="entry name" value="PyrdxlP-dep_Trfase_small"/>
</dbReference>
<dbReference type="InterPro" id="IPR006234">
    <property type="entry name" value="O-succ-hSer_sulfhydrylase"/>
</dbReference>
<dbReference type="GO" id="GO:0071268">
    <property type="term" value="P:homocysteine biosynthetic process"/>
    <property type="evidence" value="ECO:0007669"/>
    <property type="project" value="InterPro"/>
</dbReference>
<gene>
    <name evidence="3" type="primary">metZ</name>
    <name evidence="6" type="ORF">HQN59_05390</name>
</gene>
<dbReference type="InterPro" id="IPR015421">
    <property type="entry name" value="PyrdxlP-dep_Trfase_major"/>
</dbReference>
<evidence type="ECO:0000256" key="5">
    <source>
        <dbReference type="RuleBase" id="RU362118"/>
    </source>
</evidence>
<comment type="function">
    <text evidence="3">Catalyzes the formation of L-homocysteine from O-succinyl-L-homoserine (OSHS) and hydrogen sulfide.</text>
</comment>
<dbReference type="GO" id="GO:0005737">
    <property type="term" value="C:cytoplasm"/>
    <property type="evidence" value="ECO:0007669"/>
    <property type="project" value="TreeGrafter"/>
</dbReference>
<dbReference type="SUPFAM" id="SSF53383">
    <property type="entry name" value="PLP-dependent transferases"/>
    <property type="match status" value="1"/>
</dbReference>
<comment type="catalytic activity">
    <reaction evidence="3">
        <text>O-succinyl-L-homoserine + hydrogen sulfide = L-homocysteine + succinate</text>
        <dbReference type="Rhea" id="RHEA:27826"/>
        <dbReference type="ChEBI" id="CHEBI:29919"/>
        <dbReference type="ChEBI" id="CHEBI:30031"/>
        <dbReference type="ChEBI" id="CHEBI:57661"/>
        <dbReference type="ChEBI" id="CHEBI:58199"/>
    </reaction>
</comment>
<feature type="modified residue" description="N6-(pyridoxal phosphate)lysine" evidence="3 4">
    <location>
        <position position="219"/>
    </location>
</feature>
<keyword evidence="3" id="KW-0028">Amino-acid biosynthesis</keyword>
<dbReference type="NCBIfam" id="TIGR01325">
    <property type="entry name" value="O_suc_HS_sulf"/>
    <property type="match status" value="1"/>
</dbReference>
<dbReference type="Gene3D" id="3.40.640.10">
    <property type="entry name" value="Type I PLP-dependent aspartate aminotransferase-like (Major domain)"/>
    <property type="match status" value="1"/>
</dbReference>
<dbReference type="GO" id="GO:0019346">
    <property type="term" value="P:transsulfuration"/>
    <property type="evidence" value="ECO:0007669"/>
    <property type="project" value="InterPro"/>
</dbReference>
<dbReference type="PANTHER" id="PTHR11808">
    <property type="entry name" value="TRANS-SULFURATION ENZYME FAMILY MEMBER"/>
    <property type="match status" value="1"/>
</dbReference>
<dbReference type="InterPro" id="IPR015424">
    <property type="entry name" value="PyrdxlP-dep_Trfase"/>
</dbReference>
<dbReference type="InterPro" id="IPR000277">
    <property type="entry name" value="Cys/Met-Metab_PyrdxlP-dep_enz"/>
</dbReference>
<keyword evidence="2 3" id="KW-0663">Pyridoxal phosphate</keyword>
<keyword evidence="3" id="KW-0808">Transferase</keyword>
<dbReference type="GO" id="GO:0071266">
    <property type="term" value="P:'de novo' L-methionine biosynthetic process"/>
    <property type="evidence" value="ECO:0007669"/>
    <property type="project" value="UniProtKB-UniRule"/>
</dbReference>
<dbReference type="RefSeq" id="WP_176066851.1">
    <property type="nucleotide sequence ID" value="NZ_JABWMJ010000002.1"/>
</dbReference>
<dbReference type="NCBIfam" id="NF006003">
    <property type="entry name" value="PRK08133.1"/>
    <property type="match status" value="1"/>
</dbReference>
<comment type="similarity">
    <text evidence="3">Belongs to the trans-sulfuration enzymes family. MetZ subfamily.</text>
</comment>
<sequence length="419" mass="44765">MSGDPRKIPRVDLPAGTRRDTLAVREGLPASPWGENSEALFLTSSFVQPDAATAARRFANEEEAFIYSRFTNPTVAMFERRLAALEGTEACIAAASGMGAILLLGMGLLKAGDHVICSQSVFGSTVMLFGREFAKFGVETSFVPQTDVAAWRAAVRPNTKLLFAESPTNPLTEVCDIRALAAIASDCGAWLAVDNCFCTPALQRPVEYGAHIVIHSGTKYLDGQGRVIAGALCASQKLIDEKFMPVMRTAGITLSPFSAWVVLKGLETLSIRMEAQSKRALELARWLEARPEIERVYYPGLASHPQHELAMAQQAGSGGAVVSFIVRGAASDPASARAAAFRLIDSTQICSITANLGDTKTTITHPASTSHGRLTEEQRLAAGITQGMVRVAVGLDDVADIQADILRGLLPPADAPRDR</sequence>
<dbReference type="GO" id="GO:0030170">
    <property type="term" value="F:pyridoxal phosphate binding"/>
    <property type="evidence" value="ECO:0007669"/>
    <property type="project" value="UniProtKB-UniRule"/>
</dbReference>
<dbReference type="GO" id="GO:0016846">
    <property type="term" value="F:carbon-sulfur lyase activity"/>
    <property type="evidence" value="ECO:0007669"/>
    <property type="project" value="TreeGrafter"/>
</dbReference>
<reference evidence="6 7" key="1">
    <citation type="submission" date="2020-06" db="EMBL/GenBank/DDBJ databases">
        <title>Schlegella sp. ID0723 isolated from air conditioner.</title>
        <authorList>
            <person name="Kim D.Y."/>
            <person name="Kim D.-U."/>
        </authorList>
    </citation>
    <scope>NUCLEOTIDE SEQUENCE [LARGE SCALE GENOMIC DNA]</scope>
    <source>
        <strain evidence="6 7">ID0723</strain>
    </source>
</reference>
<evidence type="ECO:0000313" key="7">
    <source>
        <dbReference type="Proteomes" id="UP000529637"/>
    </source>
</evidence>
<evidence type="ECO:0000313" key="6">
    <source>
        <dbReference type="EMBL" id="NUZ05191.1"/>
    </source>
</evidence>
<comment type="cofactor">
    <cofactor evidence="1 3 5">
        <name>pyridoxal 5'-phosphate</name>
        <dbReference type="ChEBI" id="CHEBI:597326"/>
    </cofactor>
</comment>
<dbReference type="Gene3D" id="3.90.1150.10">
    <property type="entry name" value="Aspartate Aminotransferase, domain 1"/>
    <property type="match status" value="1"/>
</dbReference>
<dbReference type="CDD" id="cd00614">
    <property type="entry name" value="CGS_like"/>
    <property type="match status" value="1"/>
</dbReference>
<comment type="pathway">
    <text evidence="3">Amino-acid biosynthesis; L-methionine biosynthesis via de novo pathway; L-homocysteine from O-succinyl-L-homoserine: step 1/1.</text>
</comment>
<name>A0A7Y6NL38_9BURK</name>
<dbReference type="AlphaFoldDB" id="A0A7Y6NL38"/>
<dbReference type="GO" id="GO:0016765">
    <property type="term" value="F:transferase activity, transferring alkyl or aryl (other than methyl) groups"/>
    <property type="evidence" value="ECO:0007669"/>
    <property type="project" value="UniProtKB-UniRule"/>
</dbReference>
<comment type="caution">
    <text evidence="6">The sequence shown here is derived from an EMBL/GenBank/DDBJ whole genome shotgun (WGS) entry which is preliminary data.</text>
</comment>
<comment type="subunit">
    <text evidence="3">Homotetramer.</text>
</comment>
<dbReference type="UniPathway" id="UPA00051">
    <property type="reaction ID" value="UER00449"/>
</dbReference>
<organism evidence="6 7">
    <name type="scientific">Piscinibacter koreensis</name>
    <dbReference type="NCBI Taxonomy" id="2742824"/>
    <lineage>
        <taxon>Bacteria</taxon>
        <taxon>Pseudomonadati</taxon>
        <taxon>Pseudomonadota</taxon>
        <taxon>Betaproteobacteria</taxon>
        <taxon>Burkholderiales</taxon>
        <taxon>Sphaerotilaceae</taxon>
        <taxon>Piscinibacter</taxon>
    </lineage>
</organism>
<dbReference type="EC" id="2.5.1.-" evidence="3"/>
<accession>A0A7Y6NL38</accession>
<evidence type="ECO:0000256" key="4">
    <source>
        <dbReference type="PIRSR" id="PIRSR001434-2"/>
    </source>
</evidence>
<dbReference type="EMBL" id="JABWMJ010000002">
    <property type="protein sequence ID" value="NUZ05191.1"/>
    <property type="molecule type" value="Genomic_DNA"/>
</dbReference>
<evidence type="ECO:0000256" key="2">
    <source>
        <dbReference type="ARBA" id="ARBA00022898"/>
    </source>
</evidence>
<evidence type="ECO:0000256" key="1">
    <source>
        <dbReference type="ARBA" id="ARBA00001933"/>
    </source>
</evidence>
<keyword evidence="3" id="KW-0486">Methionine biosynthesis</keyword>
<dbReference type="HAMAP" id="MF_02056">
    <property type="entry name" value="MetZ"/>
    <property type="match status" value="1"/>
</dbReference>
<dbReference type="PIRSF" id="PIRSF001434">
    <property type="entry name" value="CGS"/>
    <property type="match status" value="1"/>
</dbReference>
<dbReference type="Pfam" id="PF01053">
    <property type="entry name" value="Cys_Met_Meta_PP"/>
    <property type="match status" value="1"/>
</dbReference>
<evidence type="ECO:0000256" key="3">
    <source>
        <dbReference type="HAMAP-Rule" id="MF_02056"/>
    </source>
</evidence>
<keyword evidence="7" id="KW-1185">Reference proteome</keyword>
<dbReference type="Proteomes" id="UP000529637">
    <property type="component" value="Unassembled WGS sequence"/>
</dbReference>
<proteinExistence type="inferred from homology"/>
<dbReference type="FunFam" id="3.40.640.10:FF:000046">
    <property type="entry name" value="Cystathionine gamma-lyase"/>
    <property type="match status" value="1"/>
</dbReference>